<dbReference type="Pfam" id="PF11681">
    <property type="entry name" value="Phage_Tube_PhiTE"/>
    <property type="match status" value="1"/>
</dbReference>
<gene>
    <name evidence="1" type="ORF">NCTC9075_01921</name>
</gene>
<accession>A0A377K4F1</accession>
<evidence type="ECO:0000313" key="1">
    <source>
        <dbReference type="EMBL" id="STP18460.1"/>
    </source>
</evidence>
<dbReference type="AlphaFoldDB" id="A0A377K4F1"/>
<dbReference type="InterPro" id="IPR021695">
    <property type="entry name" value="Phage_KPP10_Orf10"/>
</dbReference>
<dbReference type="NCBIfam" id="NF047581">
    <property type="entry name" value="gp105_phage_fam"/>
    <property type="match status" value="1"/>
</dbReference>
<organism evidence="1 2">
    <name type="scientific">Escherichia coli</name>
    <dbReference type="NCBI Taxonomy" id="562"/>
    <lineage>
        <taxon>Bacteria</taxon>
        <taxon>Pseudomonadati</taxon>
        <taxon>Pseudomonadota</taxon>
        <taxon>Gammaproteobacteria</taxon>
        <taxon>Enterobacterales</taxon>
        <taxon>Enterobacteriaceae</taxon>
        <taxon>Escherichia</taxon>
    </lineage>
</organism>
<dbReference type="EMBL" id="UGEM01000004">
    <property type="protein sequence ID" value="STP18460.1"/>
    <property type="molecule type" value="Genomic_DNA"/>
</dbReference>
<evidence type="ECO:0000313" key="2">
    <source>
        <dbReference type="Proteomes" id="UP000254181"/>
    </source>
</evidence>
<proteinExistence type="predicted"/>
<protein>
    <submittedName>
        <fullName evidence="1">Putative phage related protein</fullName>
    </submittedName>
</protein>
<name>A0A377K4F1_ECOLX</name>
<reference evidence="1 2" key="1">
    <citation type="submission" date="2018-06" db="EMBL/GenBank/DDBJ databases">
        <authorList>
            <consortium name="Pathogen Informatics"/>
            <person name="Doyle S."/>
        </authorList>
    </citation>
    <scope>NUCLEOTIDE SEQUENCE [LARGE SCALE GENOMIC DNA]</scope>
    <source>
        <strain evidence="1 2">NCTC9075</strain>
    </source>
</reference>
<sequence>MSTYSFMDVTATLTGPTGSIDLGYGSASSEEGIVVAMGGPKNTMTIGADGEVMHSLHADKSGTITVNLLKTSPTNKKLSLAYNAQSQSSATWGNNVIVIRNKVSGDIITARSVAFQKQPDNANAKTGIRCRGCLTAARLTRFSGSFNAWNSKLKA</sequence>
<dbReference type="Proteomes" id="UP000254181">
    <property type="component" value="Unassembled WGS sequence"/>
</dbReference>